<proteinExistence type="predicted"/>
<sequence>MAEALELIDDKLHGDSANDYVSDAIGNIDKARNMLSLAVEELETKKHKGE</sequence>
<accession>A0A8S5PW14</accession>
<protein>
    <submittedName>
        <fullName evidence="1">Uncharacterized protein</fullName>
    </submittedName>
</protein>
<evidence type="ECO:0000313" key="1">
    <source>
        <dbReference type="EMBL" id="DAE10645.1"/>
    </source>
</evidence>
<name>A0A8S5PW14_9CAUD</name>
<dbReference type="EMBL" id="BK015517">
    <property type="protein sequence ID" value="DAE10645.1"/>
    <property type="molecule type" value="Genomic_DNA"/>
</dbReference>
<reference evidence="1" key="1">
    <citation type="journal article" date="2021" name="Proc. Natl. Acad. Sci. U.S.A.">
        <title>A Catalog of Tens of Thousands of Viruses from Human Metagenomes Reveals Hidden Associations with Chronic Diseases.</title>
        <authorList>
            <person name="Tisza M.J."/>
            <person name="Buck C.B."/>
        </authorList>
    </citation>
    <scope>NUCLEOTIDE SEQUENCE</scope>
    <source>
        <strain evidence="1">CtlgF9</strain>
    </source>
</reference>
<organism evidence="1">
    <name type="scientific">Siphoviridae sp. ctlgF9</name>
    <dbReference type="NCBI Taxonomy" id="2825649"/>
    <lineage>
        <taxon>Viruses</taxon>
        <taxon>Duplodnaviria</taxon>
        <taxon>Heunggongvirae</taxon>
        <taxon>Uroviricota</taxon>
        <taxon>Caudoviricetes</taxon>
    </lineage>
</organism>